<protein>
    <submittedName>
        <fullName evidence="1">DUF4262 domain-containing protein</fullName>
    </submittedName>
</protein>
<proteinExistence type="predicted"/>
<dbReference type="EMBL" id="JACXAC010000003">
    <property type="protein sequence ID" value="MBD2722514.1"/>
    <property type="molecule type" value="Genomic_DNA"/>
</dbReference>
<gene>
    <name evidence="1" type="ORF">IC234_10290</name>
</gene>
<evidence type="ECO:0000313" key="1">
    <source>
        <dbReference type="EMBL" id="MBD2722514.1"/>
    </source>
</evidence>
<sequence length="258" mass="30014">MATPEEHAAHNTAAKKRILSDIKEHGFHVALFNGDGYSPSFAYTIGLYRNFGYPELICFGFGLDLLHSVLWEGKRLLDKYPQPDQSIGYPNFLEGFDVRLVTVDASRYQDYFGYAAWFYQSWDFPALQIVWPDKQAFYPWNEGFNSDWKAAQPLLDRDHDFKFPEDRKLGVYTTRQVLEGSPILRVSHETDGDWQFLCDTTNDVADVKIVCLEHIIEKDPSVNELFQLNYGWTAWRESVEDDWETWEEPEENAEDSGQ</sequence>
<comment type="caution">
    <text evidence="1">The sequence shown here is derived from an EMBL/GenBank/DDBJ whole genome shotgun (WGS) entry which is preliminary data.</text>
</comment>
<organism evidence="1 2">
    <name type="scientific">Hymenobacter armeniacus</name>
    <dbReference type="NCBI Taxonomy" id="2771358"/>
    <lineage>
        <taxon>Bacteria</taxon>
        <taxon>Pseudomonadati</taxon>
        <taxon>Bacteroidota</taxon>
        <taxon>Cytophagia</taxon>
        <taxon>Cytophagales</taxon>
        <taxon>Hymenobacteraceae</taxon>
        <taxon>Hymenobacter</taxon>
    </lineage>
</organism>
<name>A0ABR8JXR8_9BACT</name>
<reference evidence="1 2" key="1">
    <citation type="submission" date="2020-09" db="EMBL/GenBank/DDBJ databases">
        <authorList>
            <person name="Kim M.K."/>
        </authorList>
    </citation>
    <scope>NUCLEOTIDE SEQUENCE [LARGE SCALE GENOMIC DNA]</scope>
    <source>
        <strain evidence="1 2">BT189</strain>
    </source>
</reference>
<dbReference type="Pfam" id="PF14081">
    <property type="entry name" value="DUF4262"/>
    <property type="match status" value="1"/>
</dbReference>
<evidence type="ECO:0000313" key="2">
    <source>
        <dbReference type="Proteomes" id="UP000606003"/>
    </source>
</evidence>
<dbReference type="RefSeq" id="WP_190924166.1">
    <property type="nucleotide sequence ID" value="NZ_JACXAC010000003.1"/>
</dbReference>
<dbReference type="Proteomes" id="UP000606003">
    <property type="component" value="Unassembled WGS sequence"/>
</dbReference>
<accession>A0ABR8JXR8</accession>
<keyword evidence="2" id="KW-1185">Reference proteome</keyword>
<dbReference type="InterPro" id="IPR025358">
    <property type="entry name" value="DUF4262"/>
</dbReference>